<dbReference type="SUPFAM" id="SSF50370">
    <property type="entry name" value="Ricin B-like lectins"/>
    <property type="match status" value="1"/>
</dbReference>
<dbReference type="Gene3D" id="2.80.10.50">
    <property type="match status" value="1"/>
</dbReference>
<evidence type="ECO:0000313" key="6">
    <source>
        <dbReference type="Proteomes" id="UP001642464"/>
    </source>
</evidence>
<dbReference type="PANTHER" id="PTHR11675:SF116">
    <property type="entry name" value="N-ACETYLGALACTOSAMINYLTRANSFERASE 8-RELATED"/>
    <property type="match status" value="1"/>
</dbReference>
<gene>
    <name evidence="5" type="ORF">SCF082_LOCUS20199</name>
</gene>
<comment type="caution">
    <text evidence="5">The sequence shown here is derived from an EMBL/GenBank/DDBJ whole genome shotgun (WGS) entry which is preliminary data.</text>
</comment>
<keyword evidence="6" id="KW-1185">Reference proteome</keyword>
<evidence type="ECO:0000256" key="2">
    <source>
        <dbReference type="SAM" id="Coils"/>
    </source>
</evidence>
<evidence type="ECO:0000256" key="1">
    <source>
        <dbReference type="ARBA" id="ARBA00023157"/>
    </source>
</evidence>
<keyword evidence="3" id="KW-0812">Transmembrane</keyword>
<feature type="coiled-coil region" evidence="2">
    <location>
        <begin position="713"/>
        <end position="754"/>
    </location>
</feature>
<dbReference type="PROSITE" id="PS51257">
    <property type="entry name" value="PROKAR_LIPOPROTEIN"/>
    <property type="match status" value="1"/>
</dbReference>
<keyword evidence="2" id="KW-0175">Coiled coil</keyword>
<protein>
    <submittedName>
        <fullName evidence="5">Polypeptide N-acetylgalactosaminyltransferase 8 (Pp-GaNTase 8) (Protein-UDP acetylgalactosaminyltransferase 8) (UDP-GalNAc:polypeptide N-acetylgalactosaminyltransferase 8)</fullName>
    </submittedName>
</protein>
<evidence type="ECO:0000259" key="4">
    <source>
        <dbReference type="Pfam" id="PF00535"/>
    </source>
</evidence>
<name>A0ABP0L2Z6_9DINO</name>
<dbReference type="EMBL" id="CAXAMM010014014">
    <property type="protein sequence ID" value="CAK9032780.1"/>
    <property type="molecule type" value="Genomic_DNA"/>
</dbReference>
<sequence length="814" mass="92131">MAKRRKTSDKVAWTVGILLLLTSISCTLIIVLHNAGYDQAAAFPHRLGNAERKGLSAIIAVPGGRLAPAPCGEKGVLLQKSIEALMESAGDLLIEIIVVDDGTSPALERPEFTGMAWTDLKVPRAEEPDLFQGIRLLWLRFESPQGMALARTTGGDAARGEAIAFFDCYVKPEPGWATPAVELLRRSPRSVVVPALRDLDLESWESSGPLRFFDNVFTWEAETVQLYFDAARVTWPHPIDQSNVLIFSWTWWQEIGGYDKMMKGSSVLLTENIELSLRVLLCGGHFVPMNESVIGFCHQKHGTLHHERLDMLFNQARIIEAWFGPWTDEALKNPRFAELRPGSSGDLSEIRSMQENLKCSGLEQFLEIYRMPLEILGLLPHEVYSLRERSTGLCLQEWSKDEWALSKCDDSARGQLFCDKNERTEDQDDGTPECCSGIGPYKALVGSNSYCLDGRLGKPGPYGCIHRRPPNSQIWTLREDGQIFSEEWGCLVPSDAEAEELPTNEATWSSCRFEGQNAVAEQRFQVQDIEGTDFFRLVLATGHCLMAVLGEEPQPPRLATCDPEDKEQQWQWAKPSLRLGLKPASKLTTCLDTDNGQKPLMYVCYSMEGKDSPYGVENTNQAFWLTLGLREGNMGDKKGGDEINYQQENGYMQRKILVLQYRIMIKDEQILGCRKSEDDLRKRIAELDQSFEDEAVRCRENTAEMSRQYREMQESFNETIDALQKKVSEAKAEIESVTKEIEQVRIEKEEILRQKDLEIASLSSKMETMAFEFADMLKERGETLDKMSQRIEARMCHLCPRCATLIRCKRVQTV</sequence>
<proteinExistence type="predicted"/>
<organism evidence="5 6">
    <name type="scientific">Durusdinium trenchii</name>
    <dbReference type="NCBI Taxonomy" id="1381693"/>
    <lineage>
        <taxon>Eukaryota</taxon>
        <taxon>Sar</taxon>
        <taxon>Alveolata</taxon>
        <taxon>Dinophyceae</taxon>
        <taxon>Suessiales</taxon>
        <taxon>Symbiodiniaceae</taxon>
        <taxon>Durusdinium</taxon>
    </lineage>
</organism>
<accession>A0ABP0L2Z6</accession>
<dbReference type="InterPro" id="IPR035992">
    <property type="entry name" value="Ricin_B-like_lectins"/>
</dbReference>
<keyword evidence="3" id="KW-1133">Transmembrane helix</keyword>
<keyword evidence="3" id="KW-0472">Membrane</keyword>
<dbReference type="SUPFAM" id="SSF53448">
    <property type="entry name" value="Nucleotide-diphospho-sugar transferases"/>
    <property type="match status" value="1"/>
</dbReference>
<evidence type="ECO:0000256" key="3">
    <source>
        <dbReference type="SAM" id="Phobius"/>
    </source>
</evidence>
<reference evidence="5 6" key="1">
    <citation type="submission" date="2024-02" db="EMBL/GenBank/DDBJ databases">
        <authorList>
            <person name="Chen Y."/>
            <person name="Shah S."/>
            <person name="Dougan E. K."/>
            <person name="Thang M."/>
            <person name="Chan C."/>
        </authorList>
    </citation>
    <scope>NUCLEOTIDE SEQUENCE [LARGE SCALE GENOMIC DNA]</scope>
</reference>
<dbReference type="PANTHER" id="PTHR11675">
    <property type="entry name" value="N-ACETYLGALACTOSAMINYLTRANSFERASE"/>
    <property type="match status" value="1"/>
</dbReference>
<dbReference type="Pfam" id="PF00535">
    <property type="entry name" value="Glycos_transf_2"/>
    <property type="match status" value="1"/>
</dbReference>
<dbReference type="Gene3D" id="3.90.550.10">
    <property type="entry name" value="Spore Coat Polysaccharide Biosynthesis Protein SpsA, Chain A"/>
    <property type="match status" value="1"/>
</dbReference>
<feature type="domain" description="Glycosyltransferase 2-like" evidence="4">
    <location>
        <begin position="77"/>
        <end position="212"/>
    </location>
</feature>
<evidence type="ECO:0000313" key="5">
    <source>
        <dbReference type="EMBL" id="CAK9032780.1"/>
    </source>
</evidence>
<feature type="transmembrane region" description="Helical" evidence="3">
    <location>
        <begin position="12"/>
        <end position="32"/>
    </location>
</feature>
<dbReference type="InterPro" id="IPR001173">
    <property type="entry name" value="Glyco_trans_2-like"/>
</dbReference>
<dbReference type="InterPro" id="IPR029044">
    <property type="entry name" value="Nucleotide-diphossugar_trans"/>
</dbReference>
<dbReference type="PROSITE" id="PS50231">
    <property type="entry name" value="RICIN_B_LECTIN"/>
    <property type="match status" value="1"/>
</dbReference>
<keyword evidence="1" id="KW-1015">Disulfide bond</keyword>
<dbReference type="Proteomes" id="UP001642464">
    <property type="component" value="Unassembled WGS sequence"/>
</dbReference>